<name>A0A6J6PUM6_9ZZZZ</name>
<keyword evidence="4 5" id="KW-0472">Membrane</keyword>
<evidence type="ECO:0000256" key="1">
    <source>
        <dbReference type="ARBA" id="ARBA00004141"/>
    </source>
</evidence>
<dbReference type="EMBL" id="CAEZWS010000042">
    <property type="protein sequence ID" value="CAB4667710.1"/>
    <property type="molecule type" value="Genomic_DNA"/>
</dbReference>
<evidence type="ECO:0000313" key="14">
    <source>
        <dbReference type="EMBL" id="CAB5007185.1"/>
    </source>
</evidence>
<dbReference type="EMBL" id="CAFBOE010000032">
    <property type="protein sequence ID" value="CAB4972668.1"/>
    <property type="molecule type" value="Genomic_DNA"/>
</dbReference>
<reference evidence="8" key="1">
    <citation type="submission" date="2020-05" db="EMBL/GenBank/DDBJ databases">
        <authorList>
            <person name="Chiriac C."/>
            <person name="Salcher M."/>
            <person name="Ghai R."/>
            <person name="Kavagutti S V."/>
        </authorList>
    </citation>
    <scope>NUCLEOTIDE SEQUENCE</scope>
</reference>
<evidence type="ECO:0000313" key="15">
    <source>
        <dbReference type="EMBL" id="CAB5072268.1"/>
    </source>
</evidence>
<evidence type="ECO:0000313" key="9">
    <source>
        <dbReference type="EMBL" id="CAB4777001.1"/>
    </source>
</evidence>
<dbReference type="EMBL" id="CAFBPG010000024">
    <property type="protein sequence ID" value="CAB5007185.1"/>
    <property type="molecule type" value="Genomic_DNA"/>
</dbReference>
<sequence>MHTTHIVLVSLLALIFLVSGLSKASGNPKGLSGTRDVNVPDGLARVIGIFEALAALGLVIGLRANFIQWGSLIFLWMTMGGAIYTHFRANKAKTGVPAFILLTLVSIALVTI</sequence>
<evidence type="ECO:0000313" key="12">
    <source>
        <dbReference type="EMBL" id="CAB4900022.1"/>
    </source>
</evidence>
<feature type="transmembrane region" description="Helical" evidence="5">
    <location>
        <begin position="42"/>
        <end position="62"/>
    </location>
</feature>
<dbReference type="InterPro" id="IPR032808">
    <property type="entry name" value="DoxX"/>
</dbReference>
<organism evidence="8">
    <name type="scientific">freshwater metagenome</name>
    <dbReference type="NCBI Taxonomy" id="449393"/>
    <lineage>
        <taxon>unclassified sequences</taxon>
        <taxon>metagenomes</taxon>
        <taxon>ecological metagenomes</taxon>
    </lineage>
</organism>
<feature type="transmembrane region" description="Helical" evidence="5">
    <location>
        <begin position="69"/>
        <end position="87"/>
    </location>
</feature>
<dbReference type="EMBL" id="CAEZUA010000099">
    <property type="protein sequence ID" value="CAB4596537.1"/>
    <property type="molecule type" value="Genomic_DNA"/>
</dbReference>
<dbReference type="Pfam" id="PF13564">
    <property type="entry name" value="DoxX_2"/>
    <property type="match status" value="1"/>
</dbReference>
<evidence type="ECO:0000256" key="3">
    <source>
        <dbReference type="ARBA" id="ARBA00022989"/>
    </source>
</evidence>
<protein>
    <submittedName>
        <fullName evidence="8">Unannotated protein</fullName>
    </submittedName>
</protein>
<evidence type="ECO:0000313" key="13">
    <source>
        <dbReference type="EMBL" id="CAB4972668.1"/>
    </source>
</evidence>
<keyword evidence="2 5" id="KW-0812">Transmembrane</keyword>
<dbReference type="GO" id="GO:0016020">
    <property type="term" value="C:membrane"/>
    <property type="evidence" value="ECO:0007669"/>
    <property type="project" value="UniProtKB-SubCell"/>
</dbReference>
<accession>A0A6J6PUM6</accession>
<dbReference type="EMBL" id="CAFBJH010000045">
    <property type="protein sequence ID" value="CAB4850411.1"/>
    <property type="molecule type" value="Genomic_DNA"/>
</dbReference>
<evidence type="ECO:0000313" key="10">
    <source>
        <dbReference type="EMBL" id="CAB4804517.1"/>
    </source>
</evidence>
<dbReference type="EMBL" id="CAFBQZ010000033">
    <property type="protein sequence ID" value="CAB5072268.1"/>
    <property type="molecule type" value="Genomic_DNA"/>
</dbReference>
<evidence type="ECO:0000256" key="4">
    <source>
        <dbReference type="ARBA" id="ARBA00023136"/>
    </source>
</evidence>
<dbReference type="AlphaFoldDB" id="A0A6J6PUM6"/>
<evidence type="ECO:0000313" key="11">
    <source>
        <dbReference type="EMBL" id="CAB4850411.1"/>
    </source>
</evidence>
<dbReference type="EMBL" id="CAEZZZ010000018">
    <property type="protein sequence ID" value="CAB4777001.1"/>
    <property type="molecule type" value="Genomic_DNA"/>
</dbReference>
<comment type="subcellular location">
    <subcellularLocation>
        <location evidence="1">Membrane</location>
        <topology evidence="1">Multi-pass membrane protein</topology>
    </subcellularLocation>
</comment>
<proteinExistence type="predicted"/>
<evidence type="ECO:0000313" key="8">
    <source>
        <dbReference type="EMBL" id="CAB4700278.1"/>
    </source>
</evidence>
<dbReference type="EMBL" id="CAFBMI010000044">
    <property type="protein sequence ID" value="CAB4900022.1"/>
    <property type="molecule type" value="Genomic_DNA"/>
</dbReference>
<evidence type="ECO:0000256" key="2">
    <source>
        <dbReference type="ARBA" id="ARBA00022692"/>
    </source>
</evidence>
<dbReference type="EMBL" id="CAFAAR010000052">
    <property type="protein sequence ID" value="CAB4804517.1"/>
    <property type="molecule type" value="Genomic_DNA"/>
</dbReference>
<feature type="transmembrane region" description="Helical" evidence="5">
    <location>
        <begin position="93"/>
        <end position="111"/>
    </location>
</feature>
<evidence type="ECO:0000313" key="6">
    <source>
        <dbReference type="EMBL" id="CAB4596537.1"/>
    </source>
</evidence>
<evidence type="ECO:0000256" key="5">
    <source>
        <dbReference type="SAM" id="Phobius"/>
    </source>
</evidence>
<gene>
    <name evidence="6" type="ORF">UFOPK1773_01129</name>
    <name evidence="7" type="ORF">UFOPK2288_00854</name>
    <name evidence="8" type="ORF">UFOPK2589_00801</name>
    <name evidence="9" type="ORF">UFOPK2931_00499</name>
    <name evidence="10" type="ORF">UFOPK3056_00690</name>
    <name evidence="11" type="ORF">UFOPK3287_00786</name>
    <name evidence="12" type="ORF">UFOPK3558_00634</name>
    <name evidence="13" type="ORF">UFOPK3916_00534</name>
    <name evidence="14" type="ORF">UFOPK4074_00439</name>
    <name evidence="15" type="ORF">UFOPK4372_00579</name>
</gene>
<keyword evidence="3 5" id="KW-1133">Transmembrane helix</keyword>
<evidence type="ECO:0000313" key="7">
    <source>
        <dbReference type="EMBL" id="CAB4667710.1"/>
    </source>
</evidence>
<dbReference type="EMBL" id="CAEZXT010000046">
    <property type="protein sequence ID" value="CAB4700278.1"/>
    <property type="molecule type" value="Genomic_DNA"/>
</dbReference>